<dbReference type="Proteomes" id="UP001590950">
    <property type="component" value="Unassembled WGS sequence"/>
</dbReference>
<feature type="transmembrane region" description="Helical" evidence="2">
    <location>
        <begin position="12"/>
        <end position="31"/>
    </location>
</feature>
<name>A0ABR3ZSN0_9LECA</name>
<keyword evidence="2" id="KW-0472">Membrane</keyword>
<feature type="compositionally biased region" description="Polar residues" evidence="1">
    <location>
        <begin position="114"/>
        <end position="129"/>
    </location>
</feature>
<accession>A0ABR3ZSN0</accession>
<reference evidence="3 4" key="1">
    <citation type="submission" date="2024-09" db="EMBL/GenBank/DDBJ databases">
        <title>Rethinking Asexuality: The Enigmatic Case of Functional Sexual Genes in Lepraria (Stereocaulaceae).</title>
        <authorList>
            <person name="Doellman M."/>
            <person name="Sun Y."/>
            <person name="Barcenas-Pena A."/>
            <person name="Lumbsch H.T."/>
            <person name="Grewe F."/>
        </authorList>
    </citation>
    <scope>NUCLEOTIDE SEQUENCE [LARGE SCALE GENOMIC DNA]</scope>
    <source>
        <strain evidence="3 4">Mercado 3170</strain>
    </source>
</reference>
<organism evidence="3 4">
    <name type="scientific">Stereocaulon virgatum</name>
    <dbReference type="NCBI Taxonomy" id="373712"/>
    <lineage>
        <taxon>Eukaryota</taxon>
        <taxon>Fungi</taxon>
        <taxon>Dikarya</taxon>
        <taxon>Ascomycota</taxon>
        <taxon>Pezizomycotina</taxon>
        <taxon>Lecanoromycetes</taxon>
        <taxon>OSLEUM clade</taxon>
        <taxon>Lecanoromycetidae</taxon>
        <taxon>Lecanorales</taxon>
        <taxon>Lecanorineae</taxon>
        <taxon>Stereocaulaceae</taxon>
        <taxon>Stereocaulon</taxon>
    </lineage>
</organism>
<keyword evidence="2" id="KW-1133">Transmembrane helix</keyword>
<sequence length="177" mass="18448">MMPSTTSPTTAQILLTVTYGCTATAIGIVTIHQSRKSYKMWQAHHNRQANDEAADVELGQDVNPPTAITPANSEDAVGVSLNAPIEDHMGTTASDRAEDEACTAVTASHPLAASPTQQASLPTQSSNETIAREAYLSPSLGCGTGSDDSPSAPKQPVDDPTITPGPDQHNDDNAAIR</sequence>
<gene>
    <name evidence="3" type="ORF">N7G274_010931</name>
</gene>
<comment type="caution">
    <text evidence="3">The sequence shown here is derived from an EMBL/GenBank/DDBJ whole genome shotgun (WGS) entry which is preliminary data.</text>
</comment>
<evidence type="ECO:0000313" key="3">
    <source>
        <dbReference type="EMBL" id="KAL2036352.1"/>
    </source>
</evidence>
<feature type="region of interest" description="Disordered" evidence="1">
    <location>
        <begin position="85"/>
        <end position="177"/>
    </location>
</feature>
<keyword evidence="2" id="KW-0812">Transmembrane</keyword>
<evidence type="ECO:0000313" key="4">
    <source>
        <dbReference type="Proteomes" id="UP001590950"/>
    </source>
</evidence>
<proteinExistence type="predicted"/>
<evidence type="ECO:0000256" key="1">
    <source>
        <dbReference type="SAM" id="MobiDB-lite"/>
    </source>
</evidence>
<protein>
    <submittedName>
        <fullName evidence="3">Uncharacterized protein</fullName>
    </submittedName>
</protein>
<evidence type="ECO:0000256" key="2">
    <source>
        <dbReference type="SAM" id="Phobius"/>
    </source>
</evidence>
<feature type="compositionally biased region" description="Basic and acidic residues" evidence="1">
    <location>
        <begin position="168"/>
        <end position="177"/>
    </location>
</feature>
<dbReference type="EMBL" id="JBEFKJ010000184">
    <property type="protein sequence ID" value="KAL2036352.1"/>
    <property type="molecule type" value="Genomic_DNA"/>
</dbReference>
<keyword evidence="4" id="KW-1185">Reference proteome</keyword>